<feature type="transmembrane region" description="Helical" evidence="1">
    <location>
        <begin position="247"/>
        <end position="273"/>
    </location>
</feature>
<feature type="transmembrane region" description="Helical" evidence="1">
    <location>
        <begin position="131"/>
        <end position="152"/>
    </location>
</feature>
<keyword evidence="1" id="KW-0472">Membrane</keyword>
<protein>
    <submittedName>
        <fullName evidence="2">Uncharacterized protein</fullName>
    </submittedName>
</protein>
<dbReference type="AlphaFoldDB" id="A0A9P5Q0Z1"/>
<gene>
    <name evidence="2" type="ORF">BDP27DRAFT_1321050</name>
</gene>
<reference evidence="2" key="1">
    <citation type="submission" date="2020-11" db="EMBL/GenBank/DDBJ databases">
        <authorList>
            <consortium name="DOE Joint Genome Institute"/>
            <person name="Ahrendt S."/>
            <person name="Riley R."/>
            <person name="Andreopoulos W."/>
            <person name="Labutti K."/>
            <person name="Pangilinan J."/>
            <person name="Ruiz-Duenas F.J."/>
            <person name="Barrasa J.M."/>
            <person name="Sanchez-Garcia M."/>
            <person name="Camarero S."/>
            <person name="Miyauchi S."/>
            <person name="Serrano A."/>
            <person name="Linde D."/>
            <person name="Babiker R."/>
            <person name="Drula E."/>
            <person name="Ayuso-Fernandez I."/>
            <person name="Pacheco R."/>
            <person name="Padilla G."/>
            <person name="Ferreira P."/>
            <person name="Barriuso J."/>
            <person name="Kellner H."/>
            <person name="Castanera R."/>
            <person name="Alfaro M."/>
            <person name="Ramirez L."/>
            <person name="Pisabarro A.G."/>
            <person name="Kuo A."/>
            <person name="Tritt A."/>
            <person name="Lipzen A."/>
            <person name="He G."/>
            <person name="Yan M."/>
            <person name="Ng V."/>
            <person name="Cullen D."/>
            <person name="Martin F."/>
            <person name="Rosso M.-N."/>
            <person name="Henrissat B."/>
            <person name="Hibbett D."/>
            <person name="Martinez A.T."/>
            <person name="Grigoriev I.V."/>
        </authorList>
    </citation>
    <scope>NUCLEOTIDE SEQUENCE</scope>
    <source>
        <strain evidence="2">AH 40177</strain>
    </source>
</reference>
<name>A0A9P5Q0Z1_9AGAR</name>
<keyword evidence="3" id="KW-1185">Reference proteome</keyword>
<evidence type="ECO:0000313" key="2">
    <source>
        <dbReference type="EMBL" id="KAF9072087.1"/>
    </source>
</evidence>
<feature type="transmembrane region" description="Helical" evidence="1">
    <location>
        <begin position="172"/>
        <end position="194"/>
    </location>
</feature>
<accession>A0A9P5Q0Z1</accession>
<organism evidence="2 3">
    <name type="scientific">Rhodocollybia butyracea</name>
    <dbReference type="NCBI Taxonomy" id="206335"/>
    <lineage>
        <taxon>Eukaryota</taxon>
        <taxon>Fungi</taxon>
        <taxon>Dikarya</taxon>
        <taxon>Basidiomycota</taxon>
        <taxon>Agaricomycotina</taxon>
        <taxon>Agaricomycetes</taxon>
        <taxon>Agaricomycetidae</taxon>
        <taxon>Agaricales</taxon>
        <taxon>Marasmiineae</taxon>
        <taxon>Omphalotaceae</taxon>
        <taxon>Rhodocollybia</taxon>
    </lineage>
</organism>
<evidence type="ECO:0000313" key="3">
    <source>
        <dbReference type="Proteomes" id="UP000772434"/>
    </source>
</evidence>
<keyword evidence="1" id="KW-1133">Transmembrane helix</keyword>
<evidence type="ECO:0000256" key="1">
    <source>
        <dbReference type="SAM" id="Phobius"/>
    </source>
</evidence>
<dbReference type="EMBL" id="JADNRY010000027">
    <property type="protein sequence ID" value="KAF9072087.1"/>
    <property type="molecule type" value="Genomic_DNA"/>
</dbReference>
<feature type="transmembrane region" description="Helical" evidence="1">
    <location>
        <begin position="102"/>
        <end position="124"/>
    </location>
</feature>
<feature type="transmembrane region" description="Helical" evidence="1">
    <location>
        <begin position="12"/>
        <end position="45"/>
    </location>
</feature>
<dbReference type="Proteomes" id="UP000772434">
    <property type="component" value="Unassembled WGS sequence"/>
</dbReference>
<sequence length="305" mass="33273">MPSSPPALSAGAILGLKVILVDLLVSSLWFGVQGVVTIIAIYVLLSRGQSNLFGNRFLVGITLILFCTSTCSLTLTICDYMNRLGNFGHATPGPPIVSKADIILMVFQRLSYFISDSIVVWRAWMLWTRNIYVKILLVVCLLGTITASFIQGALSVTQQARQAGGVPTGSGLLSLMFSIPFLFTNVTSTTLIAAKIWEYRRNIMKHLSDSKTSVFNILLILLESSLLYSIFWILALLVEFNYIIPPIGLSAIMGSLPFVTAIYPVTIVILVTLDKNDYGSTIQATNTAMHFNQPASTTSGSTLTF</sequence>
<proteinExistence type="predicted"/>
<feature type="transmembrane region" description="Helical" evidence="1">
    <location>
        <begin position="214"/>
        <end position="235"/>
    </location>
</feature>
<comment type="caution">
    <text evidence="2">The sequence shown here is derived from an EMBL/GenBank/DDBJ whole genome shotgun (WGS) entry which is preliminary data.</text>
</comment>
<keyword evidence="1" id="KW-0812">Transmembrane</keyword>
<feature type="transmembrane region" description="Helical" evidence="1">
    <location>
        <begin position="57"/>
        <end position="82"/>
    </location>
</feature>
<dbReference type="OrthoDB" id="3174319at2759"/>